<reference evidence="2" key="1">
    <citation type="submission" date="2016-05" db="EMBL/GenBank/DDBJ databases">
        <title>Comparative genomics of biotechnologically important yeasts.</title>
        <authorList>
            <consortium name="DOE Joint Genome Institute"/>
            <person name="Riley R."/>
            <person name="Haridas S."/>
            <person name="Wolfe K.H."/>
            <person name="Lopes M.R."/>
            <person name="Hittinger C.T."/>
            <person name="Goker M."/>
            <person name="Salamov A."/>
            <person name="Wisecaver J."/>
            <person name="Long T.M."/>
            <person name="Aerts A.L."/>
            <person name="Barry K."/>
            <person name="Choi C."/>
            <person name="Clum A."/>
            <person name="Coughlan A.Y."/>
            <person name="Deshpande S."/>
            <person name="Douglass A.P."/>
            <person name="Hanson S.J."/>
            <person name="Klenk H.-P."/>
            <person name="Labutti K."/>
            <person name="Lapidus A."/>
            <person name="Lindquist E."/>
            <person name="Lipzen A."/>
            <person name="Meier-Kolthoff J.P."/>
            <person name="Ohm R.A."/>
            <person name="Otillar R.P."/>
            <person name="Pangilinan J."/>
            <person name="Peng Y."/>
            <person name="Rokas A."/>
            <person name="Rosa C.A."/>
            <person name="Scheuner C."/>
            <person name="Sibirny A.A."/>
            <person name="Slot J.C."/>
            <person name="Stielow J.B."/>
            <person name="Sun H."/>
            <person name="Kurtzman C.P."/>
            <person name="Blackwell M."/>
            <person name="Grigoriev I.V."/>
            <person name="Jeffries T.W."/>
        </authorList>
    </citation>
    <scope>NUCLEOTIDE SEQUENCE [LARGE SCALE GENOMIC DNA]</scope>
    <source>
        <strain evidence="2">DSM 1968</strain>
    </source>
</reference>
<accession>A0A1D2VGD9</accession>
<evidence type="ECO:0000313" key="2">
    <source>
        <dbReference type="Proteomes" id="UP000095038"/>
    </source>
</evidence>
<name>A0A1D2VGD9_9ASCO</name>
<evidence type="ECO:0000313" key="1">
    <source>
        <dbReference type="EMBL" id="ODV60652.1"/>
    </source>
</evidence>
<gene>
    <name evidence="1" type="ORF">ASCRUDRAFT_76033</name>
</gene>
<proteinExistence type="predicted"/>
<dbReference type="Proteomes" id="UP000095038">
    <property type="component" value="Unassembled WGS sequence"/>
</dbReference>
<dbReference type="RefSeq" id="XP_020046959.1">
    <property type="nucleotide sequence ID" value="XM_020193316.1"/>
</dbReference>
<dbReference type="AlphaFoldDB" id="A0A1D2VGD9"/>
<dbReference type="GeneID" id="30966952"/>
<keyword evidence="2" id="KW-1185">Reference proteome</keyword>
<dbReference type="EMBL" id="KV454481">
    <property type="protein sequence ID" value="ODV60652.1"/>
    <property type="molecule type" value="Genomic_DNA"/>
</dbReference>
<protein>
    <submittedName>
        <fullName evidence="1">Uncharacterized protein</fullName>
    </submittedName>
</protein>
<sequence length="88" mass="10041">MTITRTLLNEDAVLDCSLNQAVISSMNLVNYLSPEEAHDLIHDFDLLVVRKEVFFVLKLLGWCFYAAFAKQITRNKKGDVSIQYVFVG</sequence>
<organism evidence="1 2">
    <name type="scientific">Ascoidea rubescens DSM 1968</name>
    <dbReference type="NCBI Taxonomy" id="1344418"/>
    <lineage>
        <taxon>Eukaryota</taxon>
        <taxon>Fungi</taxon>
        <taxon>Dikarya</taxon>
        <taxon>Ascomycota</taxon>
        <taxon>Saccharomycotina</taxon>
        <taxon>Saccharomycetes</taxon>
        <taxon>Ascoideaceae</taxon>
        <taxon>Ascoidea</taxon>
    </lineage>
</organism>
<dbReference type="InParanoid" id="A0A1D2VGD9"/>